<proteinExistence type="predicted"/>
<reference evidence="1 2" key="1">
    <citation type="submission" date="2024-03" db="EMBL/GenBank/DDBJ databases">
        <title>Community enrichment and isolation of bacterial strains for fucoidan degradation.</title>
        <authorList>
            <person name="Sichert A."/>
        </authorList>
    </citation>
    <scope>NUCLEOTIDE SEQUENCE [LARGE SCALE GENOMIC DNA]</scope>
    <source>
        <strain evidence="1 2">AS76</strain>
    </source>
</reference>
<dbReference type="Proteomes" id="UP001449225">
    <property type="component" value="Unassembled WGS sequence"/>
</dbReference>
<keyword evidence="2" id="KW-1185">Reference proteome</keyword>
<protein>
    <submittedName>
        <fullName evidence="1">Uncharacterized protein</fullName>
    </submittedName>
</protein>
<sequence length="110" mass="12692">MTYPSSFTLNQLITEKESQIHQLSLKGEEVILEALRFRTLALIAQLPTAYAREAEREKLDKAVEYAKDIAEQQVAYRYECERVAQLIKAEKREKKRIAKQECDSSVGMVL</sequence>
<evidence type="ECO:0000313" key="1">
    <source>
        <dbReference type="EMBL" id="MEM5538008.1"/>
    </source>
</evidence>
<accession>A0ABU9TX07</accession>
<name>A0ABU9TX07_9GAMM</name>
<comment type="caution">
    <text evidence="1">The sequence shown here is derived from an EMBL/GenBank/DDBJ whole genome shotgun (WGS) entry which is preliminary data.</text>
</comment>
<organism evidence="1 2">
    <name type="scientific">Neptuniibacter pectenicola</name>
    <dbReference type="NCBI Taxonomy" id="1806669"/>
    <lineage>
        <taxon>Bacteria</taxon>
        <taxon>Pseudomonadati</taxon>
        <taxon>Pseudomonadota</taxon>
        <taxon>Gammaproteobacteria</taxon>
        <taxon>Oceanospirillales</taxon>
        <taxon>Oceanospirillaceae</taxon>
        <taxon>Neptuniibacter</taxon>
    </lineage>
</organism>
<dbReference type="RefSeq" id="WP_342855124.1">
    <property type="nucleotide sequence ID" value="NZ_JBBMRA010000027.1"/>
</dbReference>
<gene>
    <name evidence="1" type="ORF">WNY58_16620</name>
</gene>
<dbReference type="EMBL" id="JBBMRA010000027">
    <property type="protein sequence ID" value="MEM5538008.1"/>
    <property type="molecule type" value="Genomic_DNA"/>
</dbReference>
<evidence type="ECO:0000313" key="2">
    <source>
        <dbReference type="Proteomes" id="UP001449225"/>
    </source>
</evidence>